<name>U3P9G4_LEIXC</name>
<sequence>MVAGLRQSSLMAPAASPWRDDDVLTRLTLGELFGTETMPVGRREAMSVPVIARARNLICQQIARFPLQVTKTGIPIPGQPGWVSQIEAGRPRPITLAWIVDALLFHGRAFLEITERYATGYPSRFAWVPEWQARTDGAGTLLAVDSRRVKPGEWIRVDAPTRASCTLRRRTFGTRLR</sequence>
<dbReference type="HOGENOM" id="CLU_1516094_0_0_11"/>
<evidence type="ECO:0000313" key="1">
    <source>
        <dbReference type="EMBL" id="AGW42461.1"/>
    </source>
</evidence>
<dbReference type="Proteomes" id="UP000016743">
    <property type="component" value="Chromosome"/>
</dbReference>
<dbReference type="KEGG" id="lxy:O159_25290"/>
<dbReference type="EMBL" id="CP006734">
    <property type="protein sequence ID" value="AGW42461.1"/>
    <property type="molecule type" value="Genomic_DNA"/>
</dbReference>
<proteinExistence type="predicted"/>
<keyword evidence="2" id="KW-1185">Reference proteome</keyword>
<dbReference type="PATRIC" id="fig|1389489.3.peg.2426"/>
<dbReference type="STRING" id="1389489.O159_25290"/>
<evidence type="ECO:0000313" key="2">
    <source>
        <dbReference type="Proteomes" id="UP000016743"/>
    </source>
</evidence>
<organism evidence="1 2">
    <name type="scientific">Leifsonia xyli subsp. cynodontis DSM 46306</name>
    <dbReference type="NCBI Taxonomy" id="1389489"/>
    <lineage>
        <taxon>Bacteria</taxon>
        <taxon>Bacillati</taxon>
        <taxon>Actinomycetota</taxon>
        <taxon>Actinomycetes</taxon>
        <taxon>Micrococcales</taxon>
        <taxon>Microbacteriaceae</taxon>
        <taxon>Leifsonia</taxon>
    </lineage>
</organism>
<reference evidence="1 2" key="1">
    <citation type="journal article" date="2013" name="Genome Announc.">
        <title>Complete Genome Sequence of Leifsonia xyli subsp. cynodontis Strain DSM46306, a Gram-Positive Bacterial Pathogen of Grasses.</title>
        <authorList>
            <person name="Monteiro-Vitorello C.B."/>
            <person name="Zerillo M.M."/>
            <person name="Van Sluys M.A."/>
            <person name="Camargo L.E."/>
            <person name="Kitajima J.P."/>
        </authorList>
    </citation>
    <scope>NUCLEOTIDE SEQUENCE [LARGE SCALE GENOMIC DNA]</scope>
    <source>
        <strain evidence="1 2">DSM 46306</strain>
    </source>
</reference>
<accession>U3P9G4</accession>
<gene>
    <name evidence="1" type="ORF">O159_25290</name>
</gene>
<protein>
    <submittedName>
        <fullName evidence="1">Uncharacterized protein</fullName>
    </submittedName>
</protein>
<dbReference type="AlphaFoldDB" id="U3P9G4"/>
<dbReference type="Gene3D" id="1.20.1270.210">
    <property type="match status" value="1"/>
</dbReference>